<reference evidence="1 2" key="1">
    <citation type="submission" date="2007-04" db="EMBL/GenBank/DDBJ databases">
        <authorList>
            <person name="Fulton L."/>
            <person name="Clifton S."/>
            <person name="Fulton B."/>
            <person name="Xu J."/>
            <person name="Minx P."/>
            <person name="Pepin K.H."/>
            <person name="Johnson M."/>
            <person name="Thiruvilangam P."/>
            <person name="Bhonagiri V."/>
            <person name="Nash W.E."/>
            <person name="Mardis E.R."/>
            <person name="Wilson R.K."/>
        </authorList>
    </citation>
    <scope>NUCLEOTIDE SEQUENCE [LARGE SCALE GENOMIC DNA]</scope>
    <source>
        <strain evidence="1 2">L2-32</strain>
    </source>
</reference>
<accession>A7A819</accession>
<gene>
    <name evidence="1" type="ORF">BIFADO_02009</name>
</gene>
<name>A7A819_BIFAD</name>
<organism evidence="1 2">
    <name type="scientific">Bifidobacterium adolescentis L2-32</name>
    <dbReference type="NCBI Taxonomy" id="411481"/>
    <lineage>
        <taxon>Bacteria</taxon>
        <taxon>Bacillati</taxon>
        <taxon>Actinomycetota</taxon>
        <taxon>Actinomycetes</taxon>
        <taxon>Bifidobacteriales</taxon>
        <taxon>Bifidobacteriaceae</taxon>
        <taxon>Bifidobacterium</taxon>
    </lineage>
</organism>
<dbReference type="EMBL" id="AAXD02000074">
    <property type="protein sequence ID" value="EDN81884.1"/>
    <property type="molecule type" value="Genomic_DNA"/>
</dbReference>
<dbReference type="AlphaFoldDB" id="A7A819"/>
<comment type="caution">
    <text evidence="1">The sequence shown here is derived from an EMBL/GenBank/DDBJ whole genome shotgun (WGS) entry which is preliminary data.</text>
</comment>
<protein>
    <submittedName>
        <fullName evidence="1">Uncharacterized protein</fullName>
    </submittedName>
</protein>
<proteinExistence type="predicted"/>
<dbReference type="HOGENOM" id="CLU_3004912_0_0_11"/>
<sequence>MIYGTIRKSAFHFVLIVRAFKDAQWFFGPLGAEEFADNDEKAECRCHSDCTSGGAS</sequence>
<evidence type="ECO:0000313" key="2">
    <source>
        <dbReference type="Proteomes" id="UP000003773"/>
    </source>
</evidence>
<reference evidence="1 2" key="2">
    <citation type="submission" date="2007-05" db="EMBL/GenBank/DDBJ databases">
        <title>Draft genome sequence of Bifidobacterium adolescentis (L2-32).</title>
        <authorList>
            <person name="Sudarsanam P."/>
            <person name="Ley R."/>
            <person name="Guruge J."/>
            <person name="Turnbaugh P.J."/>
            <person name="Mahowald M."/>
            <person name="Liep D."/>
            <person name="Gordon J."/>
        </authorList>
    </citation>
    <scope>NUCLEOTIDE SEQUENCE [LARGE SCALE GENOMIC DNA]</scope>
    <source>
        <strain evidence="1 2">L2-32</strain>
    </source>
</reference>
<dbReference type="Proteomes" id="UP000003773">
    <property type="component" value="Unassembled WGS sequence"/>
</dbReference>
<evidence type="ECO:0000313" key="1">
    <source>
        <dbReference type="EMBL" id="EDN81884.1"/>
    </source>
</evidence>